<evidence type="ECO:0000256" key="1">
    <source>
        <dbReference type="SAM" id="MobiDB-lite"/>
    </source>
</evidence>
<dbReference type="PANTHER" id="PTHR34961">
    <property type="entry name" value="TRANSMEMBRANE PROTEIN"/>
    <property type="match status" value="1"/>
</dbReference>
<feature type="compositionally biased region" description="Basic and acidic residues" evidence="1">
    <location>
        <begin position="112"/>
        <end position="121"/>
    </location>
</feature>
<comment type="caution">
    <text evidence="3">The sequence shown here is derived from an EMBL/GenBank/DDBJ whole genome shotgun (WGS) entry which is preliminary data.</text>
</comment>
<gene>
    <name evidence="3" type="ORF">PIB30_004852</name>
</gene>
<protein>
    <submittedName>
        <fullName evidence="3">Uncharacterized protein</fullName>
    </submittedName>
</protein>
<organism evidence="3 4">
    <name type="scientific">Stylosanthes scabra</name>
    <dbReference type="NCBI Taxonomy" id="79078"/>
    <lineage>
        <taxon>Eukaryota</taxon>
        <taxon>Viridiplantae</taxon>
        <taxon>Streptophyta</taxon>
        <taxon>Embryophyta</taxon>
        <taxon>Tracheophyta</taxon>
        <taxon>Spermatophyta</taxon>
        <taxon>Magnoliopsida</taxon>
        <taxon>eudicotyledons</taxon>
        <taxon>Gunneridae</taxon>
        <taxon>Pentapetalae</taxon>
        <taxon>rosids</taxon>
        <taxon>fabids</taxon>
        <taxon>Fabales</taxon>
        <taxon>Fabaceae</taxon>
        <taxon>Papilionoideae</taxon>
        <taxon>50 kb inversion clade</taxon>
        <taxon>dalbergioids sensu lato</taxon>
        <taxon>Dalbergieae</taxon>
        <taxon>Pterocarpus clade</taxon>
        <taxon>Stylosanthes</taxon>
    </lineage>
</organism>
<feature type="chain" id="PRO_5047023875" evidence="2">
    <location>
        <begin position="29"/>
        <end position="163"/>
    </location>
</feature>
<dbReference type="PANTHER" id="PTHR34961:SF7">
    <property type="entry name" value="TRANSMEMBRANE PROTEIN"/>
    <property type="match status" value="1"/>
</dbReference>
<evidence type="ECO:0000313" key="4">
    <source>
        <dbReference type="Proteomes" id="UP001341840"/>
    </source>
</evidence>
<dbReference type="InterPro" id="IPR053313">
    <property type="entry name" value="RGF"/>
</dbReference>
<feature type="compositionally biased region" description="Polar residues" evidence="1">
    <location>
        <begin position="99"/>
        <end position="111"/>
    </location>
</feature>
<proteinExistence type="predicted"/>
<evidence type="ECO:0000313" key="3">
    <source>
        <dbReference type="EMBL" id="MED6167626.1"/>
    </source>
</evidence>
<feature type="signal peptide" evidence="2">
    <location>
        <begin position="1"/>
        <end position="28"/>
    </location>
</feature>
<dbReference type="EMBL" id="JASCZI010151044">
    <property type="protein sequence ID" value="MED6167626.1"/>
    <property type="molecule type" value="Genomic_DNA"/>
</dbReference>
<reference evidence="3 4" key="1">
    <citation type="journal article" date="2023" name="Plants (Basel)">
        <title>Bridging the Gap: Combining Genomics and Transcriptomics Approaches to Understand Stylosanthes scabra, an Orphan Legume from the Brazilian Caatinga.</title>
        <authorList>
            <person name="Ferreira-Neto J.R.C."/>
            <person name="da Silva M.D."/>
            <person name="Binneck E."/>
            <person name="de Melo N.F."/>
            <person name="da Silva R.H."/>
            <person name="de Melo A.L.T.M."/>
            <person name="Pandolfi V."/>
            <person name="Bustamante F.O."/>
            <person name="Brasileiro-Vidal A.C."/>
            <person name="Benko-Iseppon A.M."/>
        </authorList>
    </citation>
    <scope>NUCLEOTIDE SEQUENCE [LARGE SCALE GENOMIC DNA]</scope>
    <source>
        <tissue evidence="3">Leaves</tissue>
    </source>
</reference>
<keyword evidence="2" id="KW-0732">Signal</keyword>
<accession>A0ABU6V1Y0</accession>
<dbReference type="Proteomes" id="UP001341840">
    <property type="component" value="Unassembled WGS sequence"/>
</dbReference>
<evidence type="ECO:0000256" key="2">
    <source>
        <dbReference type="SAM" id="SignalP"/>
    </source>
</evidence>
<sequence length="163" mass="18089">MLGSETALTMSSLSLLVLLFLFTVSSHACTARPLTTKPITANKCHHFQQEVEKDKDKVKLLETITTPSNLNEKEDVYDDESCSSTSALKRMVLDLPSGASFQTGLPSSLATTKEERRHAETRSLLGPASHQYHAQETGEEEEAIVQMDYAQPHRKPPIHNDKP</sequence>
<name>A0ABU6V1Y0_9FABA</name>
<keyword evidence="4" id="KW-1185">Reference proteome</keyword>
<feature type="region of interest" description="Disordered" evidence="1">
    <location>
        <begin position="98"/>
        <end position="163"/>
    </location>
</feature>